<feature type="short sequence motif" description="Histidine triad motif" evidence="1">
    <location>
        <begin position="115"/>
        <end position="119"/>
    </location>
</feature>
<proteinExistence type="predicted"/>
<organism evidence="3 4">
    <name type="scientific">Knipowitschia caucasica</name>
    <name type="common">Caucasian dwarf goby</name>
    <name type="synonym">Pomatoschistus caucasicus</name>
    <dbReference type="NCBI Taxonomy" id="637954"/>
    <lineage>
        <taxon>Eukaryota</taxon>
        <taxon>Metazoa</taxon>
        <taxon>Chordata</taxon>
        <taxon>Craniata</taxon>
        <taxon>Vertebrata</taxon>
        <taxon>Euteleostomi</taxon>
        <taxon>Actinopterygii</taxon>
        <taxon>Neopterygii</taxon>
        <taxon>Teleostei</taxon>
        <taxon>Neoteleostei</taxon>
        <taxon>Acanthomorphata</taxon>
        <taxon>Gobiaria</taxon>
        <taxon>Gobiiformes</taxon>
        <taxon>Gobioidei</taxon>
        <taxon>Gobiidae</taxon>
        <taxon>Gobiinae</taxon>
        <taxon>Knipowitschia</taxon>
    </lineage>
</organism>
<dbReference type="AlphaFoldDB" id="A0AAV2K918"/>
<dbReference type="SUPFAM" id="SSF54197">
    <property type="entry name" value="HIT-like"/>
    <property type="match status" value="1"/>
</dbReference>
<name>A0AAV2K918_KNICA</name>
<dbReference type="InterPro" id="IPR036265">
    <property type="entry name" value="HIT-like_sf"/>
</dbReference>
<dbReference type="Pfam" id="PF11969">
    <property type="entry name" value="DcpS_C"/>
    <property type="match status" value="2"/>
</dbReference>
<dbReference type="GO" id="GO:0003824">
    <property type="term" value="F:catalytic activity"/>
    <property type="evidence" value="ECO:0007669"/>
    <property type="project" value="InterPro"/>
</dbReference>
<evidence type="ECO:0000259" key="2">
    <source>
        <dbReference type="PROSITE" id="PS51084"/>
    </source>
</evidence>
<evidence type="ECO:0000313" key="3">
    <source>
        <dbReference type="EMBL" id="CAL1586415.1"/>
    </source>
</evidence>
<dbReference type="Proteomes" id="UP001497482">
    <property type="component" value="Chromosome 17"/>
</dbReference>
<dbReference type="InterPro" id="IPR011146">
    <property type="entry name" value="HIT-like"/>
</dbReference>
<dbReference type="EMBL" id="OZ035839">
    <property type="protein sequence ID" value="CAL1586415.1"/>
    <property type="molecule type" value="Genomic_DNA"/>
</dbReference>
<dbReference type="Gene3D" id="3.30.428.10">
    <property type="entry name" value="HIT-like"/>
    <property type="match status" value="1"/>
</dbReference>
<dbReference type="PANTHER" id="PTHR12486">
    <property type="entry name" value="APRATAXIN-RELATED"/>
    <property type="match status" value="1"/>
</dbReference>
<dbReference type="PROSITE" id="PS51084">
    <property type="entry name" value="HIT_2"/>
    <property type="match status" value="1"/>
</dbReference>
<gene>
    <name evidence="3" type="ORF">KC01_LOCUS16480</name>
</gene>
<reference evidence="3 4" key="1">
    <citation type="submission" date="2024-04" db="EMBL/GenBank/DDBJ databases">
        <authorList>
            <person name="Waldvogel A.-M."/>
            <person name="Schoenle A."/>
        </authorList>
    </citation>
    <scope>NUCLEOTIDE SEQUENCE [LARGE SCALE GENOMIC DNA]</scope>
</reference>
<dbReference type="PANTHER" id="PTHR12486:SF6">
    <property type="entry name" value="ADENOSINE 5'-MONOPHOSPHORAMIDASE HINT3"/>
    <property type="match status" value="1"/>
</dbReference>
<evidence type="ECO:0000313" key="4">
    <source>
        <dbReference type="Proteomes" id="UP001497482"/>
    </source>
</evidence>
<evidence type="ECO:0000256" key="1">
    <source>
        <dbReference type="PROSITE-ProRule" id="PRU00464"/>
    </source>
</evidence>
<protein>
    <recommendedName>
        <fullName evidence="2">HIT domain-containing protein</fullName>
    </recommendedName>
</protein>
<feature type="domain" description="HIT" evidence="2">
    <location>
        <begin position="1"/>
        <end position="132"/>
    </location>
</feature>
<accession>A0AAV2K918</accession>
<keyword evidence="4" id="KW-1185">Reference proteome</keyword>
<sequence>MANNHTGADILLSDGGLLCIRDQKPGAAHHYLIIPKEHINNCLKLQPEHIQLVLTLGTSRRPVPLLLRYLVHMTQVFLRMEQMRAMGMRILHMNNVSDSDIKMGFHVPPFSSVAHLHLHVLAPVSQMCHRSMLCYGPQSHWFITVDDVLSQLKTRGKKQIPVLPLLTFSNCSRFLHEKLRCG</sequence>